<gene>
    <name evidence="1" type="ORF">S03H2_38683</name>
</gene>
<evidence type="ECO:0000313" key="1">
    <source>
        <dbReference type="EMBL" id="GAH58081.1"/>
    </source>
</evidence>
<sequence length="277" mass="30989">VYKGRGSFRPTTDIDAIGVLQNRVFYFVGEEVYFSSAGKPDEVAREYTLTVKLTFSNGTWNNAVLEAGSETTLSLTQKPLLDTGVHAEAIIKVPELLGEEVVRAQEINNKLWLWTDNMTGYIEATTQYEGFRFVKVANGFGLCSPWTLAMTPYGVFGADKRGIWRMTEGKLQRITEGRIDINDSNKTTYVNPSHLAGSFSVWVGELNEYWWSANGRQIVYQADADRFVGPYNLSVSKNTAYIGGMYQTHLVRSSTTPILNTRSGAQTLKFWLGQESS</sequence>
<name>X1GJI9_9ZZZZ</name>
<dbReference type="AlphaFoldDB" id="X1GJI9"/>
<comment type="caution">
    <text evidence="1">The sequence shown here is derived from an EMBL/GenBank/DDBJ whole genome shotgun (WGS) entry which is preliminary data.</text>
</comment>
<feature type="non-terminal residue" evidence="1">
    <location>
        <position position="277"/>
    </location>
</feature>
<accession>X1GJI9</accession>
<feature type="non-terminal residue" evidence="1">
    <location>
        <position position="1"/>
    </location>
</feature>
<dbReference type="EMBL" id="BARU01023861">
    <property type="protein sequence ID" value="GAH58081.1"/>
    <property type="molecule type" value="Genomic_DNA"/>
</dbReference>
<proteinExistence type="predicted"/>
<organism evidence="1">
    <name type="scientific">marine sediment metagenome</name>
    <dbReference type="NCBI Taxonomy" id="412755"/>
    <lineage>
        <taxon>unclassified sequences</taxon>
        <taxon>metagenomes</taxon>
        <taxon>ecological metagenomes</taxon>
    </lineage>
</organism>
<protein>
    <submittedName>
        <fullName evidence="1">Uncharacterized protein</fullName>
    </submittedName>
</protein>
<reference evidence="1" key="1">
    <citation type="journal article" date="2014" name="Front. Microbiol.">
        <title>High frequency of phylogenetically diverse reductive dehalogenase-homologous genes in deep subseafloor sedimentary metagenomes.</title>
        <authorList>
            <person name="Kawai M."/>
            <person name="Futagami T."/>
            <person name="Toyoda A."/>
            <person name="Takaki Y."/>
            <person name="Nishi S."/>
            <person name="Hori S."/>
            <person name="Arai W."/>
            <person name="Tsubouchi T."/>
            <person name="Morono Y."/>
            <person name="Uchiyama I."/>
            <person name="Ito T."/>
            <person name="Fujiyama A."/>
            <person name="Inagaki F."/>
            <person name="Takami H."/>
        </authorList>
    </citation>
    <scope>NUCLEOTIDE SEQUENCE</scope>
    <source>
        <strain evidence="1">Expedition CK06-06</strain>
    </source>
</reference>